<feature type="chain" id="PRO_5023137952" evidence="10">
    <location>
        <begin position="24"/>
        <end position="532"/>
    </location>
</feature>
<dbReference type="InterPro" id="IPR017779">
    <property type="entry name" value="ABC_UrtB_bac"/>
</dbReference>
<dbReference type="PANTHER" id="PTHR11795">
    <property type="entry name" value="BRANCHED-CHAIN AMINO ACID TRANSPORT SYSTEM PERMEASE PROTEIN LIVH"/>
    <property type="match status" value="1"/>
</dbReference>
<dbReference type="GO" id="GO:0005886">
    <property type="term" value="C:plasma membrane"/>
    <property type="evidence" value="ECO:0007669"/>
    <property type="project" value="UniProtKB-SubCell"/>
</dbReference>
<keyword evidence="10" id="KW-0732">Signal</keyword>
<evidence type="ECO:0000256" key="5">
    <source>
        <dbReference type="ARBA" id="ARBA00022970"/>
    </source>
</evidence>
<evidence type="ECO:0000256" key="6">
    <source>
        <dbReference type="ARBA" id="ARBA00022989"/>
    </source>
</evidence>
<dbReference type="Proteomes" id="UP000323142">
    <property type="component" value="Unassembled WGS sequence"/>
</dbReference>
<keyword evidence="6 9" id="KW-1133">Transmembrane helix</keyword>
<keyword evidence="4 9" id="KW-0812">Transmembrane</keyword>
<dbReference type="NCBIfam" id="TIGR03409">
    <property type="entry name" value="urea_trans_UrtB"/>
    <property type="match status" value="1"/>
</dbReference>
<evidence type="ECO:0000256" key="4">
    <source>
        <dbReference type="ARBA" id="ARBA00022692"/>
    </source>
</evidence>
<feature type="transmembrane region" description="Helical" evidence="9">
    <location>
        <begin position="497"/>
        <end position="515"/>
    </location>
</feature>
<feature type="signal peptide" evidence="10">
    <location>
        <begin position="1"/>
        <end position="23"/>
    </location>
</feature>
<evidence type="ECO:0000256" key="10">
    <source>
        <dbReference type="SAM" id="SignalP"/>
    </source>
</evidence>
<protein>
    <submittedName>
        <fullName evidence="11">Urea ABC transporter permease subunit UrtB</fullName>
    </submittedName>
</protein>
<dbReference type="InterPro" id="IPR001851">
    <property type="entry name" value="ABC_transp_permease"/>
</dbReference>
<dbReference type="GO" id="GO:0022857">
    <property type="term" value="F:transmembrane transporter activity"/>
    <property type="evidence" value="ECO:0007669"/>
    <property type="project" value="InterPro"/>
</dbReference>
<dbReference type="Pfam" id="PF02653">
    <property type="entry name" value="BPD_transp_2"/>
    <property type="match status" value="1"/>
</dbReference>
<reference evidence="11 12" key="1">
    <citation type="submission" date="2019-09" db="EMBL/GenBank/DDBJ databases">
        <title>Salinarimonas rosea gen. nov., sp. nov., a new member of the a-2 subgroup of the Proteobacteria.</title>
        <authorList>
            <person name="Liu J."/>
        </authorList>
    </citation>
    <scope>NUCLEOTIDE SEQUENCE [LARGE SCALE GENOMIC DNA]</scope>
    <source>
        <strain evidence="11 12">BN140002</strain>
    </source>
</reference>
<feature type="transmembrane region" description="Helical" evidence="9">
    <location>
        <begin position="427"/>
        <end position="450"/>
    </location>
</feature>
<feature type="transmembrane region" description="Helical" evidence="9">
    <location>
        <begin position="299"/>
        <end position="319"/>
    </location>
</feature>
<keyword evidence="2" id="KW-0813">Transport</keyword>
<feature type="transmembrane region" description="Helical" evidence="9">
    <location>
        <begin position="382"/>
        <end position="406"/>
    </location>
</feature>
<proteinExistence type="inferred from homology"/>
<keyword evidence="7 9" id="KW-0472">Membrane</keyword>
<dbReference type="EMBL" id="VUOA01000003">
    <property type="protein sequence ID" value="KAA2244235.1"/>
    <property type="molecule type" value="Genomic_DNA"/>
</dbReference>
<name>A0A5B2VYZ2_9HYPH</name>
<dbReference type="OrthoDB" id="9807115at2"/>
<evidence type="ECO:0000256" key="7">
    <source>
        <dbReference type="ARBA" id="ARBA00023136"/>
    </source>
</evidence>
<reference evidence="11 12" key="2">
    <citation type="submission" date="2019-09" db="EMBL/GenBank/DDBJ databases">
        <authorList>
            <person name="Jin C."/>
        </authorList>
    </citation>
    <scope>NUCLEOTIDE SEQUENCE [LARGE SCALE GENOMIC DNA]</scope>
    <source>
        <strain evidence="11 12">BN140002</strain>
    </source>
</reference>
<accession>A0A5B2VYZ2</accession>
<dbReference type="AlphaFoldDB" id="A0A5B2VYZ2"/>
<keyword evidence="3" id="KW-1003">Cell membrane</keyword>
<evidence type="ECO:0000256" key="2">
    <source>
        <dbReference type="ARBA" id="ARBA00022448"/>
    </source>
</evidence>
<feature type="transmembrane region" description="Helical" evidence="9">
    <location>
        <begin position="240"/>
        <end position="267"/>
    </location>
</feature>
<evidence type="ECO:0000256" key="3">
    <source>
        <dbReference type="ARBA" id="ARBA00022475"/>
    </source>
</evidence>
<evidence type="ECO:0000313" key="12">
    <source>
        <dbReference type="Proteomes" id="UP000323142"/>
    </source>
</evidence>
<evidence type="ECO:0000256" key="1">
    <source>
        <dbReference type="ARBA" id="ARBA00004651"/>
    </source>
</evidence>
<feature type="transmembrane region" description="Helical" evidence="9">
    <location>
        <begin position="462"/>
        <end position="485"/>
    </location>
</feature>
<comment type="caution">
    <text evidence="11">The sequence shown here is derived from an EMBL/GenBank/DDBJ whole genome shotgun (WGS) entry which is preliminary data.</text>
</comment>
<dbReference type="GO" id="GO:0006865">
    <property type="term" value="P:amino acid transport"/>
    <property type="evidence" value="ECO:0007669"/>
    <property type="project" value="UniProtKB-KW"/>
</dbReference>
<dbReference type="PANTHER" id="PTHR11795:SF447">
    <property type="entry name" value="ABC TRANSPORTER PERMEASE PROTEIN"/>
    <property type="match status" value="1"/>
</dbReference>
<keyword evidence="5" id="KW-0029">Amino-acid transport</keyword>
<keyword evidence="12" id="KW-1185">Reference proteome</keyword>
<evidence type="ECO:0000256" key="8">
    <source>
        <dbReference type="ARBA" id="ARBA00037998"/>
    </source>
</evidence>
<organism evidence="11 12">
    <name type="scientific">Salinarimonas soli</name>
    <dbReference type="NCBI Taxonomy" id="1638099"/>
    <lineage>
        <taxon>Bacteria</taxon>
        <taxon>Pseudomonadati</taxon>
        <taxon>Pseudomonadota</taxon>
        <taxon>Alphaproteobacteria</taxon>
        <taxon>Hyphomicrobiales</taxon>
        <taxon>Salinarimonadaceae</taxon>
        <taxon>Salinarimonas</taxon>
    </lineage>
</organism>
<sequence>MPLARLLGLLALAALTLAAPARAQGTDVAPILARFALDRFPDTQAAIEALAASGHPTAQPVLEALNEGRLFVRTGDRAIVWRDASGPLRLAVSGEAVADAPTRPVRVSNAIRRSLELALGNLSLLAPDPARRLEAARALFRTRQAASLPLLRTALERERDLRVKRAFLEAQAAIVVTATDAPELDRIAAATVLADRGDREAQGVLRAAAVGAPERLAAEIDTSVRAIETRLSLLAMAQNLVYGLSLGSVLLLAAVGLAITFGVMGVINMAHGEMVMIGAYTTFVVQEAIRLHAPHLFDASLLIALPLAFLVAGTVGMAIERSVIRLLYGRPLETLLATWGVSLILQQAVRTIFGPSNREVGNPSFMSGSLDVLGLTLTWNRLWIIGFALAVFLALLFTLRFTSFGLRMRAVVQNRRMAASMGIRTHWLDALTFGLGSGIAGVAGVALSQIDNVSPNLGQSYIIDSFMVVVFGGVGSLWGTLVAALTLGTANKLLEPYAGAVLGKILVLVFIILFIQKRPRGLFALKGRAVES</sequence>
<dbReference type="InterPro" id="IPR052157">
    <property type="entry name" value="BCAA_transport_permease"/>
</dbReference>
<dbReference type="RefSeq" id="WP_149815140.1">
    <property type="nucleotide sequence ID" value="NZ_VUOA01000003.1"/>
</dbReference>
<gene>
    <name evidence="11" type="primary">urtB</name>
    <name evidence="11" type="ORF">F0L46_00900</name>
</gene>
<evidence type="ECO:0000313" key="11">
    <source>
        <dbReference type="EMBL" id="KAA2244235.1"/>
    </source>
</evidence>
<dbReference type="CDD" id="cd06582">
    <property type="entry name" value="TM_PBP1_LivH_like"/>
    <property type="match status" value="1"/>
</dbReference>
<comment type="subcellular location">
    <subcellularLocation>
        <location evidence="1">Cell membrane</location>
        <topology evidence="1">Multi-pass membrane protein</topology>
    </subcellularLocation>
</comment>
<evidence type="ECO:0000256" key="9">
    <source>
        <dbReference type="SAM" id="Phobius"/>
    </source>
</evidence>
<comment type="similarity">
    <text evidence="8">Belongs to the binding-protein-dependent transport system permease family. LivHM subfamily.</text>
</comment>